<organism evidence="2 3">
    <name type="scientific">Blastopirellula marina</name>
    <dbReference type="NCBI Taxonomy" id="124"/>
    <lineage>
        <taxon>Bacteria</taxon>
        <taxon>Pseudomonadati</taxon>
        <taxon>Planctomycetota</taxon>
        <taxon>Planctomycetia</taxon>
        <taxon>Pirellulales</taxon>
        <taxon>Pirellulaceae</taxon>
        <taxon>Blastopirellula</taxon>
    </lineage>
</organism>
<dbReference type="EMBL" id="PUIB01000026">
    <property type="protein sequence ID" value="PQO27823.1"/>
    <property type="molecule type" value="Genomic_DNA"/>
</dbReference>
<name>A0A2S8F6Q3_9BACT</name>
<dbReference type="Proteomes" id="UP000239388">
    <property type="component" value="Unassembled WGS sequence"/>
</dbReference>
<proteinExistence type="predicted"/>
<accession>A0A2S8F6Q3</accession>
<evidence type="ECO:0000313" key="3">
    <source>
        <dbReference type="Proteomes" id="UP000239388"/>
    </source>
</evidence>
<keyword evidence="1" id="KW-1133">Transmembrane helix</keyword>
<reference evidence="2 3" key="1">
    <citation type="submission" date="2018-02" db="EMBL/GenBank/DDBJ databases">
        <title>Comparative genomes isolates from brazilian mangrove.</title>
        <authorList>
            <person name="Araujo J.E."/>
            <person name="Taketani R.G."/>
            <person name="Silva M.C.P."/>
            <person name="Loureco M.V."/>
            <person name="Andreote F.D."/>
        </authorList>
    </citation>
    <scope>NUCLEOTIDE SEQUENCE [LARGE SCALE GENOMIC DNA]</scope>
    <source>
        <strain evidence="2 3">NAP PRIS-MGV</strain>
    </source>
</reference>
<keyword evidence="1" id="KW-0472">Membrane</keyword>
<evidence type="ECO:0000313" key="2">
    <source>
        <dbReference type="EMBL" id="PQO27823.1"/>
    </source>
</evidence>
<dbReference type="AlphaFoldDB" id="A0A2S8F6Q3"/>
<protein>
    <submittedName>
        <fullName evidence="2">Uncharacterized protein</fullName>
    </submittedName>
</protein>
<comment type="caution">
    <text evidence="2">The sequence shown here is derived from an EMBL/GenBank/DDBJ whole genome shotgun (WGS) entry which is preliminary data.</text>
</comment>
<feature type="transmembrane region" description="Helical" evidence="1">
    <location>
        <begin position="19"/>
        <end position="39"/>
    </location>
</feature>
<evidence type="ECO:0000256" key="1">
    <source>
        <dbReference type="SAM" id="Phobius"/>
    </source>
</evidence>
<keyword evidence="1" id="KW-0812">Transmembrane</keyword>
<gene>
    <name evidence="2" type="ORF">C5Y98_26195</name>
</gene>
<sequence length="67" mass="7647">MAVAFEDTGKMRVPHNRTIISQGTVVFVGMLFFASHAHADVNMAPNFWVVHLLGYSQLRRVRLDAYR</sequence>